<proteinExistence type="predicted"/>
<dbReference type="Proteomes" id="UP000198985">
    <property type="component" value="Unassembled WGS sequence"/>
</dbReference>
<protein>
    <submittedName>
        <fullName evidence="1">Insecticidal toxin complex protein TccC</fullName>
    </submittedName>
</protein>
<gene>
    <name evidence="1" type="ORF">SAMN04490194_0925</name>
</gene>
<dbReference type="PANTHER" id="PTHR32305:SF15">
    <property type="entry name" value="PROTEIN RHSA-RELATED"/>
    <property type="match status" value="1"/>
</dbReference>
<dbReference type="AlphaFoldDB" id="A0A1H5FW42"/>
<name>A0A1H5FW42_9PSED</name>
<accession>A0A1H5FW42</accession>
<dbReference type="Gene3D" id="2.180.10.10">
    <property type="entry name" value="RHS repeat-associated core"/>
    <property type="match status" value="1"/>
</dbReference>
<evidence type="ECO:0000313" key="2">
    <source>
        <dbReference type="Proteomes" id="UP000198985"/>
    </source>
</evidence>
<organism evidence="1 2">
    <name type="scientific">Pseudomonas migulae</name>
    <dbReference type="NCBI Taxonomy" id="78543"/>
    <lineage>
        <taxon>Bacteria</taxon>
        <taxon>Pseudomonadati</taxon>
        <taxon>Pseudomonadota</taxon>
        <taxon>Gammaproteobacteria</taxon>
        <taxon>Pseudomonadales</taxon>
        <taxon>Pseudomonadaceae</taxon>
        <taxon>Pseudomonas</taxon>
    </lineage>
</organism>
<evidence type="ECO:0000313" key="1">
    <source>
        <dbReference type="EMBL" id="SEE07695.1"/>
    </source>
</evidence>
<sequence length="947" mass="105856">MQPHLAFIHRNTPKVAVVEPRGLAVRSVDYYRAVEEEGVDARVNRTVHDPAGRAIAQWDPRLFLNASAPANLVTIHGLSGTALCTLSVDAGLHVSLFGEAGQPVHSWDGRGSQHWMHYDNQLRLTALFEQAADGEAVCAERLNYAANDQAFVDHNQCGQLIRHDDPAGTQLFEAFGLMGGLLEQTRHFLRALESPDWPESAAECNEWLEPGPGATTHSRLNALGESVEQTDAQGNRQFFNHTVAGQLREVRLQLRNDTTQKTLVSAIQYNAHGQTEREVAGNGVITMVEYAPADGCLIRLHAKRGSHVLQDSSYEYDPAGNVLRIEDAAVPVRYFANQRIEPVNRYDYDSLDQLIRATGWEVGGTNKGPQFSVFDDPAPRGNYCQTYRYDRGGNLLELSHKGPQNHGHRLVAAPFSNRCLPVIEGVEPGEEDFRAGFDSNGNLLKLQPGQTLFWNLLNQLSEVRPVGRDSAASDSERYLYGADGMRVRKVRSMQTNARTVIAEVRYLPNLELRTHNGTGEVLHVITVQAGRSSVRVLHWEMVPPNDSANDQYRFCLNDHLGSCTLELDSDGEVISQERYHPFGTTAWFAGRGEVEASRKTVRYSGKERDATGLYYYGFRYYVAWLQRWLNPDPAGDIDGFNLYSMVMGNPIKYLDRCGLSGGEADNPAENASRYGLSSRKWQEVTTQLISRLFPETRPAALIHPMLGSKRETWAAQEILSDPSRTFDGSLKFRGIKYFSEEERQLYLVSVKRGLLHTAENKLLTSSAGAVVRGKPITREIPSTTSAANWKSTQMAYVLSWNPNAPNEKQLFIFPYKFREVHHSSGLGGGRVLDAGMMTIYKGKIAYIESKSGHYKPNMEQKIHTLNLLKTFGVDLSSTFISNFIPIRRAVPGDPSSPLVPDFGRADIYRAEDFYKKLGEGDISKAPAYDPDDPKRLQYQTQVYWPGI</sequence>
<dbReference type="InterPro" id="IPR022385">
    <property type="entry name" value="Rhs_assc_core"/>
</dbReference>
<dbReference type="RefSeq" id="WP_084318180.1">
    <property type="nucleotide sequence ID" value="NZ_FNTY01000002.1"/>
</dbReference>
<dbReference type="PANTHER" id="PTHR32305">
    <property type="match status" value="1"/>
</dbReference>
<reference evidence="1 2" key="1">
    <citation type="submission" date="2016-10" db="EMBL/GenBank/DDBJ databases">
        <authorList>
            <person name="de Groot N.N."/>
        </authorList>
    </citation>
    <scope>NUCLEOTIDE SEQUENCE [LARGE SCALE GENOMIC DNA]</scope>
    <source>
        <strain evidence="1 2">BS3662</strain>
    </source>
</reference>
<dbReference type="EMBL" id="FNTY01000002">
    <property type="protein sequence ID" value="SEE07695.1"/>
    <property type="molecule type" value="Genomic_DNA"/>
</dbReference>
<dbReference type="NCBIfam" id="TIGR03696">
    <property type="entry name" value="Rhs_assc_core"/>
    <property type="match status" value="1"/>
</dbReference>
<dbReference type="InterPro" id="IPR050708">
    <property type="entry name" value="T6SS_VgrG/RHS"/>
</dbReference>